<evidence type="ECO:0000256" key="1">
    <source>
        <dbReference type="SAM" id="SignalP"/>
    </source>
</evidence>
<feature type="chain" id="PRO_5036867809" evidence="1">
    <location>
        <begin position="33"/>
        <end position="393"/>
    </location>
</feature>
<sequence length="393" mass="42437">MSMSIGRPTIQSWMTAACAVAGVLATGSSGCAATSQTAGIGSSSGPPHASINDARATVVEPVFLELAGPIADPQAEISGLTWKDDMLIILPQFPDRFAEAGELGFFTLTRDEILAAIDGEHTGPITPRRVTCHAPGLSRIVRGFDGLEAIGLIGDRCYLSIEADEDTVMAGYLASGRYDSQNEAIVMDLERLTAIPLGLNIPNLAEETMLIVNGEILTIGEANGANVNPHPVAKRFDAELEYLGTVPLPQIEYRVTDATRVDEDGRFWVINYLWPGDRKILKPADDPEPPLDPNAKPDPDQCVERLLELRLVRKDVGSQATSDVGGEVRHAVGGGVGQWARIERTDTPPIYLTLQPDGVCRNWEAIAELEGRGFLVMTDKYPTTLLAFVPYDF</sequence>
<dbReference type="EMBL" id="JAGQHS010000192">
    <property type="protein sequence ID" value="MCA9758616.1"/>
    <property type="molecule type" value="Genomic_DNA"/>
</dbReference>
<dbReference type="Proteomes" id="UP000739538">
    <property type="component" value="Unassembled WGS sequence"/>
</dbReference>
<comment type="caution">
    <text evidence="2">The sequence shown here is derived from an EMBL/GenBank/DDBJ whole genome shotgun (WGS) entry which is preliminary data.</text>
</comment>
<accession>A0A956SFS8</accession>
<dbReference type="PROSITE" id="PS51257">
    <property type="entry name" value="PROKAR_LIPOPROTEIN"/>
    <property type="match status" value="1"/>
</dbReference>
<dbReference type="AlphaFoldDB" id="A0A956SFS8"/>
<proteinExistence type="predicted"/>
<gene>
    <name evidence="2" type="ORF">KDA27_22660</name>
</gene>
<keyword evidence="1" id="KW-0732">Signal</keyword>
<organism evidence="2 3">
    <name type="scientific">Eiseniibacteriota bacterium</name>
    <dbReference type="NCBI Taxonomy" id="2212470"/>
    <lineage>
        <taxon>Bacteria</taxon>
        <taxon>Candidatus Eiseniibacteriota</taxon>
    </lineage>
</organism>
<reference evidence="2" key="1">
    <citation type="submission" date="2020-04" db="EMBL/GenBank/DDBJ databases">
        <authorList>
            <person name="Zhang T."/>
        </authorList>
    </citation>
    <scope>NUCLEOTIDE SEQUENCE</scope>
    <source>
        <strain evidence="2">HKST-UBA02</strain>
    </source>
</reference>
<evidence type="ECO:0000313" key="3">
    <source>
        <dbReference type="Proteomes" id="UP000739538"/>
    </source>
</evidence>
<feature type="signal peptide" evidence="1">
    <location>
        <begin position="1"/>
        <end position="32"/>
    </location>
</feature>
<evidence type="ECO:0000313" key="2">
    <source>
        <dbReference type="EMBL" id="MCA9758616.1"/>
    </source>
</evidence>
<reference evidence="2" key="2">
    <citation type="journal article" date="2021" name="Microbiome">
        <title>Successional dynamics and alternative stable states in a saline activated sludge microbial community over 9 years.</title>
        <authorList>
            <person name="Wang Y."/>
            <person name="Ye J."/>
            <person name="Ju F."/>
            <person name="Liu L."/>
            <person name="Boyd J.A."/>
            <person name="Deng Y."/>
            <person name="Parks D.H."/>
            <person name="Jiang X."/>
            <person name="Yin X."/>
            <person name="Woodcroft B.J."/>
            <person name="Tyson G.W."/>
            <person name="Hugenholtz P."/>
            <person name="Polz M.F."/>
            <person name="Zhang T."/>
        </authorList>
    </citation>
    <scope>NUCLEOTIDE SEQUENCE</scope>
    <source>
        <strain evidence="2">HKST-UBA02</strain>
    </source>
</reference>
<protein>
    <submittedName>
        <fullName evidence="2">Uncharacterized protein</fullName>
    </submittedName>
</protein>
<name>A0A956SFS8_UNCEI</name>